<proteinExistence type="predicted"/>
<accession>A0A812U0T8</accession>
<evidence type="ECO:0000313" key="2">
    <source>
        <dbReference type="Proteomes" id="UP000604046"/>
    </source>
</evidence>
<dbReference type="AlphaFoldDB" id="A0A812U0T8"/>
<comment type="caution">
    <text evidence="1">The sequence shown here is derived from an EMBL/GenBank/DDBJ whole genome shotgun (WGS) entry which is preliminary data.</text>
</comment>
<dbReference type="EMBL" id="CAJNDS010002616">
    <property type="protein sequence ID" value="CAE7546225.1"/>
    <property type="molecule type" value="Genomic_DNA"/>
</dbReference>
<name>A0A812U0T8_9DINO</name>
<dbReference type="OrthoDB" id="406962at2759"/>
<evidence type="ECO:0000313" key="1">
    <source>
        <dbReference type="EMBL" id="CAE7546225.1"/>
    </source>
</evidence>
<dbReference type="Proteomes" id="UP000604046">
    <property type="component" value="Unassembled WGS sequence"/>
</dbReference>
<gene>
    <name evidence="1" type="ORF">SNAT2548_LOCUS30651</name>
</gene>
<organism evidence="1 2">
    <name type="scientific">Symbiodinium natans</name>
    <dbReference type="NCBI Taxonomy" id="878477"/>
    <lineage>
        <taxon>Eukaryota</taxon>
        <taxon>Sar</taxon>
        <taxon>Alveolata</taxon>
        <taxon>Dinophyceae</taxon>
        <taxon>Suessiales</taxon>
        <taxon>Symbiodiniaceae</taxon>
        <taxon>Symbiodinium</taxon>
    </lineage>
</organism>
<sequence>MKLLFNAGLWLTKRQRDAAIKFLGGALQKYEACAQFAFDTDLCTWKIQPKFHLAGEVLYAFRVNKLNRQATINPVSYATQLDEDFVGRVSTISRYVASRTLHERTIRKYLLALKSMWESE</sequence>
<keyword evidence="2" id="KW-1185">Reference proteome</keyword>
<protein>
    <submittedName>
        <fullName evidence="1">Uncharacterized protein</fullName>
    </submittedName>
</protein>
<reference evidence="1" key="1">
    <citation type="submission" date="2021-02" db="EMBL/GenBank/DDBJ databases">
        <authorList>
            <person name="Dougan E. K."/>
            <person name="Rhodes N."/>
            <person name="Thang M."/>
            <person name="Chan C."/>
        </authorList>
    </citation>
    <scope>NUCLEOTIDE SEQUENCE</scope>
</reference>